<dbReference type="HAMAP" id="MF_01257">
    <property type="entry name" value="CofD"/>
    <property type="match status" value="1"/>
</dbReference>
<dbReference type="SUPFAM" id="SSF142338">
    <property type="entry name" value="CofD-like"/>
    <property type="match status" value="1"/>
</dbReference>
<keyword evidence="2" id="KW-0460">Magnesium</keyword>
<dbReference type="PANTHER" id="PTHR43007:SF1">
    <property type="entry name" value="2-PHOSPHO-L-LACTATE TRANSFERASE"/>
    <property type="match status" value="1"/>
</dbReference>
<dbReference type="InterPro" id="IPR038136">
    <property type="entry name" value="CofD-like_dom_sf"/>
</dbReference>
<dbReference type="RefSeq" id="WP_248667798.1">
    <property type="nucleotide sequence ID" value="NZ_JALPRX010000064.1"/>
</dbReference>
<dbReference type="CDD" id="cd07186">
    <property type="entry name" value="CofD_like"/>
    <property type="match status" value="1"/>
</dbReference>
<reference evidence="3" key="1">
    <citation type="submission" date="2022-04" db="EMBL/GenBank/DDBJ databases">
        <title>Roseomonas acroporae sp. nov., isolated from coral Acropora digitifera.</title>
        <authorList>
            <person name="Sun H."/>
        </authorList>
    </citation>
    <scope>NUCLEOTIDE SEQUENCE</scope>
    <source>
        <strain evidence="3">NAR14</strain>
    </source>
</reference>
<proteinExistence type="inferred from homology"/>
<protein>
    <submittedName>
        <fullName evidence="3">2-phospho-L-lactate transferase</fullName>
        <ecNumber evidence="3">2.7.8.28</ecNumber>
    </submittedName>
</protein>
<dbReference type="PANTHER" id="PTHR43007">
    <property type="entry name" value="2-PHOSPHO-L-LACTATE TRANSFERASE"/>
    <property type="match status" value="1"/>
</dbReference>
<comment type="caution">
    <text evidence="3">The sequence shown here is derived from an EMBL/GenBank/DDBJ whole genome shotgun (WGS) entry which is preliminary data.</text>
</comment>
<evidence type="ECO:0000256" key="1">
    <source>
        <dbReference type="ARBA" id="ARBA00022679"/>
    </source>
</evidence>
<gene>
    <name evidence="3" type="primary">cofD</name>
    <name evidence="3" type="ORF">M0638_14940</name>
</gene>
<accession>A0A9X1Y9Q0</accession>
<keyword evidence="4" id="KW-1185">Reference proteome</keyword>
<evidence type="ECO:0000256" key="2">
    <source>
        <dbReference type="ARBA" id="ARBA00022842"/>
    </source>
</evidence>
<dbReference type="Gene3D" id="3.40.50.10680">
    <property type="entry name" value="CofD-like domains"/>
    <property type="match status" value="1"/>
</dbReference>
<evidence type="ECO:0000313" key="4">
    <source>
        <dbReference type="Proteomes" id="UP001139516"/>
    </source>
</evidence>
<sequence length="317" mass="33545">MSGTVLALSGGIGGAKLALGLAQIIPGEALTVLANTGDDFEHLGLAISPDIDTLTYALAGLDNPITGWGRRDESWSFMTALRELGGEDWFQLGDRDLATHVERTRRLRAGETLSAVTEDFRRRLGIGARLLPMSDQPVRTKVLTPEGWLDFQHWFVRLRCAPAVRGLEFAGAESARPLPAILDALRDPALRAVVICPSNPLISIDPILAVPGLRHVLRECRAPVVAVSPIIGGRAVKGPTATMLADLGTPPAADAVARHYGDLLDGYVLDAADAALAPGIAARCAVAPTLMTDLASKAALARVVLDLADRIAAERRA</sequence>
<dbReference type="EC" id="2.7.8.28" evidence="3"/>
<dbReference type="Pfam" id="PF01933">
    <property type="entry name" value="CofD"/>
    <property type="match status" value="1"/>
</dbReference>
<organism evidence="3 4">
    <name type="scientific">Roseomonas acroporae</name>
    <dbReference type="NCBI Taxonomy" id="2937791"/>
    <lineage>
        <taxon>Bacteria</taxon>
        <taxon>Pseudomonadati</taxon>
        <taxon>Pseudomonadota</taxon>
        <taxon>Alphaproteobacteria</taxon>
        <taxon>Acetobacterales</taxon>
        <taxon>Roseomonadaceae</taxon>
        <taxon>Roseomonas</taxon>
    </lineage>
</organism>
<keyword evidence="1 3" id="KW-0808">Transferase</keyword>
<dbReference type="GO" id="GO:0000287">
    <property type="term" value="F:magnesium ion binding"/>
    <property type="evidence" value="ECO:0007669"/>
    <property type="project" value="InterPro"/>
</dbReference>
<evidence type="ECO:0000313" key="3">
    <source>
        <dbReference type="EMBL" id="MCK8785680.1"/>
    </source>
</evidence>
<dbReference type="InterPro" id="IPR002882">
    <property type="entry name" value="CofD"/>
</dbReference>
<dbReference type="GO" id="GO:0043743">
    <property type="term" value="F:LPPG:FO 2-phospho-L-lactate transferase activity"/>
    <property type="evidence" value="ECO:0007669"/>
    <property type="project" value="UniProtKB-EC"/>
</dbReference>
<dbReference type="AlphaFoldDB" id="A0A9X1Y9Q0"/>
<dbReference type="EMBL" id="JALPRX010000064">
    <property type="protein sequence ID" value="MCK8785680.1"/>
    <property type="molecule type" value="Genomic_DNA"/>
</dbReference>
<dbReference type="InterPro" id="IPR010115">
    <property type="entry name" value="FbiA/CofD"/>
</dbReference>
<dbReference type="Proteomes" id="UP001139516">
    <property type="component" value="Unassembled WGS sequence"/>
</dbReference>
<dbReference type="NCBIfam" id="TIGR01819">
    <property type="entry name" value="F420_cofD"/>
    <property type="match status" value="1"/>
</dbReference>
<name>A0A9X1Y9Q0_9PROT</name>
<dbReference type="Gene3D" id="1.10.8.240">
    <property type="entry name" value="CofD-like domain"/>
    <property type="match status" value="1"/>
</dbReference>